<keyword evidence="3" id="KW-0805">Transcription regulation</keyword>
<dbReference type="PROSITE" id="PS51372">
    <property type="entry name" value="PRD_2"/>
    <property type="match status" value="1"/>
</dbReference>
<evidence type="ECO:0000313" key="9">
    <source>
        <dbReference type="Proteomes" id="UP000254051"/>
    </source>
</evidence>
<dbReference type="CDD" id="cd00211">
    <property type="entry name" value="PTS_IIA_fru"/>
    <property type="match status" value="1"/>
</dbReference>
<evidence type="ECO:0000259" key="7">
    <source>
        <dbReference type="PROSITE" id="PS51372"/>
    </source>
</evidence>
<protein>
    <submittedName>
        <fullName evidence="8">Transcriptional antiterminator</fullName>
    </submittedName>
</protein>
<dbReference type="PROSITE" id="PS51094">
    <property type="entry name" value="PTS_EIIA_TYPE_2"/>
    <property type="match status" value="1"/>
</dbReference>
<gene>
    <name evidence="8" type="ORF">SAMN05216529_11574</name>
</gene>
<keyword evidence="9" id="KW-1185">Reference proteome</keyword>
<dbReference type="SUPFAM" id="SSF55804">
    <property type="entry name" value="Phoshotransferase/anion transport protein"/>
    <property type="match status" value="1"/>
</dbReference>
<dbReference type="Pfam" id="PF00874">
    <property type="entry name" value="PRD"/>
    <property type="match status" value="1"/>
</dbReference>
<dbReference type="Pfam" id="PF08279">
    <property type="entry name" value="HTH_11"/>
    <property type="match status" value="1"/>
</dbReference>
<dbReference type="InterPro" id="IPR036095">
    <property type="entry name" value="PTS_EIIB-like_sf"/>
</dbReference>
<feature type="domain" description="PTS EIIB type-2" evidence="6">
    <location>
        <begin position="396"/>
        <end position="485"/>
    </location>
</feature>
<dbReference type="Gene3D" id="1.10.1790.10">
    <property type="entry name" value="PRD domain"/>
    <property type="match status" value="1"/>
</dbReference>
<dbReference type="Pfam" id="PF00359">
    <property type="entry name" value="PTS_EIIA_2"/>
    <property type="match status" value="1"/>
</dbReference>
<dbReference type="Pfam" id="PF02302">
    <property type="entry name" value="PTS_IIB"/>
    <property type="match status" value="1"/>
</dbReference>
<dbReference type="SUPFAM" id="SSF52794">
    <property type="entry name" value="PTS system IIB component-like"/>
    <property type="match status" value="1"/>
</dbReference>
<name>A0A315ZQT8_9FIRM</name>
<dbReference type="SUPFAM" id="SSF63520">
    <property type="entry name" value="PTS-regulatory domain, PRD"/>
    <property type="match status" value="1"/>
</dbReference>
<dbReference type="SUPFAM" id="SSF46785">
    <property type="entry name" value="Winged helix' DNA-binding domain"/>
    <property type="match status" value="1"/>
</dbReference>
<evidence type="ECO:0000259" key="6">
    <source>
        <dbReference type="PROSITE" id="PS51099"/>
    </source>
</evidence>
<dbReference type="AlphaFoldDB" id="A0A315ZQT8"/>
<keyword evidence="2" id="KW-0677">Repeat</keyword>
<evidence type="ECO:0000313" key="8">
    <source>
        <dbReference type="EMBL" id="SUQ15718.1"/>
    </source>
</evidence>
<dbReference type="InterPro" id="IPR036388">
    <property type="entry name" value="WH-like_DNA-bd_sf"/>
</dbReference>
<evidence type="ECO:0000256" key="3">
    <source>
        <dbReference type="ARBA" id="ARBA00023015"/>
    </source>
</evidence>
<dbReference type="PANTHER" id="PTHR30185:SF18">
    <property type="entry name" value="TRANSCRIPTIONAL REGULATOR MTLR"/>
    <property type="match status" value="1"/>
</dbReference>
<keyword evidence="4" id="KW-0804">Transcription</keyword>
<dbReference type="GO" id="GO:0008982">
    <property type="term" value="F:protein-N(PI)-phosphohistidine-sugar phosphotransferase activity"/>
    <property type="evidence" value="ECO:0007669"/>
    <property type="project" value="InterPro"/>
</dbReference>
<dbReference type="OrthoDB" id="9813552at2"/>
<dbReference type="GO" id="GO:0009401">
    <property type="term" value="P:phosphoenolpyruvate-dependent sugar phosphotransferase system"/>
    <property type="evidence" value="ECO:0007669"/>
    <property type="project" value="InterPro"/>
</dbReference>
<dbReference type="Gene3D" id="1.10.10.10">
    <property type="entry name" value="Winged helix-like DNA-binding domain superfamily/Winged helix DNA-binding domain"/>
    <property type="match status" value="1"/>
</dbReference>
<dbReference type="GO" id="GO:0006355">
    <property type="term" value="P:regulation of DNA-templated transcription"/>
    <property type="evidence" value="ECO:0007669"/>
    <property type="project" value="InterPro"/>
</dbReference>
<dbReference type="InterPro" id="IPR002178">
    <property type="entry name" value="PTS_EIIA_type-2_dom"/>
</dbReference>
<feature type="domain" description="PRD" evidence="7">
    <location>
        <begin position="288"/>
        <end position="395"/>
    </location>
</feature>
<reference evidence="9" key="1">
    <citation type="submission" date="2017-07" db="EMBL/GenBank/DDBJ databases">
        <authorList>
            <person name="Varghese N."/>
            <person name="Submissions S."/>
        </authorList>
    </citation>
    <scope>NUCLEOTIDE SEQUENCE [LARGE SCALE GENOMIC DNA]</scope>
    <source>
        <strain evidence="9">NLAE-zl-C134</strain>
    </source>
</reference>
<dbReference type="InterPro" id="IPR050661">
    <property type="entry name" value="BglG_antiterminators"/>
</dbReference>
<dbReference type="CDD" id="cd05568">
    <property type="entry name" value="PTS_IIB_bgl_like"/>
    <property type="match status" value="1"/>
</dbReference>
<dbReference type="InterPro" id="IPR011608">
    <property type="entry name" value="PRD"/>
</dbReference>
<dbReference type="PANTHER" id="PTHR30185">
    <property type="entry name" value="CRYPTIC BETA-GLUCOSIDE BGL OPERON ANTITERMINATOR"/>
    <property type="match status" value="1"/>
</dbReference>
<organism evidence="8 9">
    <name type="scientific">Faecalicatena contorta</name>
    <dbReference type="NCBI Taxonomy" id="39482"/>
    <lineage>
        <taxon>Bacteria</taxon>
        <taxon>Bacillati</taxon>
        <taxon>Bacillota</taxon>
        <taxon>Clostridia</taxon>
        <taxon>Lachnospirales</taxon>
        <taxon>Lachnospiraceae</taxon>
        <taxon>Faecalicatena</taxon>
    </lineage>
</organism>
<dbReference type="Proteomes" id="UP000254051">
    <property type="component" value="Unassembled WGS sequence"/>
</dbReference>
<feature type="domain" description="PTS EIIA type-2" evidence="5">
    <location>
        <begin position="498"/>
        <end position="637"/>
    </location>
</feature>
<dbReference type="Gene3D" id="3.40.930.10">
    <property type="entry name" value="Mannitol-specific EII, Chain A"/>
    <property type="match status" value="1"/>
</dbReference>
<sequence>MKVALRQKKLLEMFKYTSGYMTVEYLSKELQVSKRTIHSDLQRLESKGISFEKKPGVGIRLRSAAFEQESADLDPFSPEYRRKQLIKELLFLGKTITYQSFSERFMVSPSSIIADVNHIKKYILNDSCAELIGAENGTLLQGSEAQWQKTMISCNEYLLKNAGLSFREEKGRDLLCEFYNPELVEACYHITSSLREYNIYYVADYYLSNVFNVLLVLVQRLSEHHHHIMEHNEFYSDQIMTLMCYTIAKDLLELVTKNQDITFETSDIYFLSIYLKANRITFKTTATNLGSRFEKIVRDMIDRMSSCANVDLRNDNELYENICLHLIPMIHRLTNNIYVENPMLDEIKKEFRLMFELTWLVVDSLTKELNIAMTEDEVGFLMLHFQNALEKQKKSKRILVVCPNGIATSTLIANRIRGVLPPLDIIEVASLEEVETFEYSNIDFIVSTVPLNVKDVLVVVVSMLLNKKDLEQIEKVYKSKLPLPVESGQNFKNKELEKYLSREHIFFHKGKCTQEEVIQTVCKKLEQDGMVESGFQVSIFERENEGGTDNAFGGALPHGAVSTVKQTCLAVWVNDEPIKWTKYKVKVIVFFALSEKDMKNTKKVLENGFSMIKSKEIIEKLSAAKTKEELITHIAGGINVD</sequence>
<dbReference type="Gene3D" id="3.40.50.2300">
    <property type="match status" value="1"/>
</dbReference>
<dbReference type="PROSITE" id="PS51099">
    <property type="entry name" value="PTS_EIIB_TYPE_2"/>
    <property type="match status" value="1"/>
</dbReference>
<proteinExistence type="predicted"/>
<evidence type="ECO:0000256" key="1">
    <source>
        <dbReference type="ARBA" id="ARBA00022679"/>
    </source>
</evidence>
<dbReference type="InterPro" id="IPR036634">
    <property type="entry name" value="PRD_sf"/>
</dbReference>
<keyword evidence="1" id="KW-0808">Transferase</keyword>
<dbReference type="InterPro" id="IPR016152">
    <property type="entry name" value="PTrfase/Anion_transptr"/>
</dbReference>
<dbReference type="InterPro" id="IPR003501">
    <property type="entry name" value="PTS_EIIB_2/3"/>
</dbReference>
<evidence type="ECO:0000259" key="5">
    <source>
        <dbReference type="PROSITE" id="PS51094"/>
    </source>
</evidence>
<dbReference type="RefSeq" id="WP_109713797.1">
    <property type="nucleotide sequence ID" value="NZ_QGDS01000015.1"/>
</dbReference>
<dbReference type="InterPro" id="IPR036390">
    <property type="entry name" value="WH_DNA-bd_sf"/>
</dbReference>
<evidence type="ECO:0000256" key="2">
    <source>
        <dbReference type="ARBA" id="ARBA00022737"/>
    </source>
</evidence>
<evidence type="ECO:0000256" key="4">
    <source>
        <dbReference type="ARBA" id="ARBA00023163"/>
    </source>
</evidence>
<dbReference type="InterPro" id="IPR013196">
    <property type="entry name" value="HTH_11"/>
</dbReference>
<dbReference type="EMBL" id="UHJJ01000015">
    <property type="protein sequence ID" value="SUQ15718.1"/>
    <property type="molecule type" value="Genomic_DNA"/>
</dbReference>
<dbReference type="InterPro" id="IPR013011">
    <property type="entry name" value="PTS_EIIB_2"/>
</dbReference>
<accession>A0A315ZQT8</accession>